<dbReference type="EMBL" id="CP126661">
    <property type="protein sequence ID" value="WKA03278.1"/>
    <property type="molecule type" value="Genomic_DNA"/>
</dbReference>
<evidence type="ECO:0000313" key="3">
    <source>
        <dbReference type="EMBL" id="WKA03278.1"/>
    </source>
</evidence>
<feature type="chain" id="PRO_5047391834" description="Secreted protein" evidence="2">
    <location>
        <begin position="23"/>
        <end position="88"/>
    </location>
</feature>
<protein>
    <recommendedName>
        <fullName evidence="5">Secreted protein</fullName>
    </recommendedName>
</protein>
<keyword evidence="4" id="KW-1185">Reference proteome</keyword>
<keyword evidence="2" id="KW-0732">Signal</keyword>
<evidence type="ECO:0008006" key="5">
    <source>
        <dbReference type="Google" id="ProtNLM"/>
    </source>
</evidence>
<feature type="signal peptide" evidence="2">
    <location>
        <begin position="1"/>
        <end position="22"/>
    </location>
</feature>
<organism evidence="3 4">
    <name type="scientific">Vitis vinifera</name>
    <name type="common">Grape</name>
    <dbReference type="NCBI Taxonomy" id="29760"/>
    <lineage>
        <taxon>Eukaryota</taxon>
        <taxon>Viridiplantae</taxon>
        <taxon>Streptophyta</taxon>
        <taxon>Embryophyta</taxon>
        <taxon>Tracheophyta</taxon>
        <taxon>Spermatophyta</taxon>
        <taxon>Magnoliopsida</taxon>
        <taxon>eudicotyledons</taxon>
        <taxon>Gunneridae</taxon>
        <taxon>Pentapetalae</taxon>
        <taxon>rosids</taxon>
        <taxon>Vitales</taxon>
        <taxon>Vitaceae</taxon>
        <taxon>Viteae</taxon>
        <taxon>Vitis</taxon>
    </lineage>
</organism>
<feature type="region of interest" description="Disordered" evidence="1">
    <location>
        <begin position="62"/>
        <end position="88"/>
    </location>
</feature>
<name>A0ABY9D6U4_VITVI</name>
<evidence type="ECO:0000256" key="2">
    <source>
        <dbReference type="SAM" id="SignalP"/>
    </source>
</evidence>
<evidence type="ECO:0000256" key="1">
    <source>
        <dbReference type="SAM" id="MobiDB-lite"/>
    </source>
</evidence>
<dbReference type="Proteomes" id="UP001227230">
    <property type="component" value="Chromosome 14"/>
</dbReference>
<proteinExistence type="predicted"/>
<evidence type="ECO:0000313" key="4">
    <source>
        <dbReference type="Proteomes" id="UP001227230"/>
    </source>
</evidence>
<gene>
    <name evidence="3" type="ORF">VitviT2T_021398</name>
</gene>
<reference evidence="3 4" key="1">
    <citation type="journal article" date="2023" name="Hortic Res">
        <title>The complete reference genome for grapevine (Vitis vinifera L.) genetics and breeding.</title>
        <authorList>
            <person name="Shi X."/>
            <person name="Cao S."/>
            <person name="Wang X."/>
            <person name="Huang S."/>
            <person name="Wang Y."/>
            <person name="Liu Z."/>
            <person name="Liu W."/>
            <person name="Leng X."/>
            <person name="Peng Y."/>
            <person name="Wang N."/>
            <person name="Wang Y."/>
            <person name="Ma Z."/>
            <person name="Xu X."/>
            <person name="Zhang F."/>
            <person name="Xue H."/>
            <person name="Zhong H."/>
            <person name="Wang Y."/>
            <person name="Zhang K."/>
            <person name="Velt A."/>
            <person name="Avia K."/>
            <person name="Holtgrawe D."/>
            <person name="Grimplet J."/>
            <person name="Matus J.T."/>
            <person name="Ware D."/>
            <person name="Wu X."/>
            <person name="Wang H."/>
            <person name="Liu C."/>
            <person name="Fang Y."/>
            <person name="Rustenholz C."/>
            <person name="Cheng Z."/>
            <person name="Xiao H."/>
            <person name="Zhou Y."/>
        </authorList>
    </citation>
    <scope>NUCLEOTIDE SEQUENCE [LARGE SCALE GENOMIC DNA]</scope>
    <source>
        <strain evidence="4">cv. Pinot noir / PN40024</strain>
        <tissue evidence="3">Leaf</tissue>
    </source>
</reference>
<sequence>MEARSYLFVFLLFFAVIGLTASISYARDTVTQYESQYARALRAEPDDPQSRWWISRGRRIRGPRIPAPEANRAASQKHMPSPPSPASN</sequence>
<accession>A0ABY9D6U4</accession>